<evidence type="ECO:0000256" key="1">
    <source>
        <dbReference type="ARBA" id="ARBA00022676"/>
    </source>
</evidence>
<sequence>MKIVQIANTLAHEDGGPARNSFELNLALNAVEDVQAQLFWLRGDDAGSVVQSYVDEGGVLPDSAPRRIRSSRTEHASSGLRNAIRTIRAADAVILHGYFLWWIPLAVMFARSANVPVFLMPHGSLTAYDRARNATKKRLFEATAGWVVRKGVSAVVAGSVIEAEEIVSSGRFARVAYAGVGTRLADIVIGSRTPSAPVRLLTLSRLAPKKRVDLAIEAVAVLAASGIDVRLNVAGAGQTEYVDGLRDLVARLDLEDRVHFAGLLAGPKKTDALLDADIFILPSEDENFGIGVAEAAAHGLPTIASVNVAAAKLLRGDAVEMLEDLRPSTIAAAVERVISAYASTTRASVRSQAEEQFSWGAVAGRWIAVLDGTSS</sequence>
<evidence type="ECO:0000259" key="4">
    <source>
        <dbReference type="Pfam" id="PF13579"/>
    </source>
</evidence>
<evidence type="ECO:0008006" key="7">
    <source>
        <dbReference type="Google" id="ProtNLM"/>
    </source>
</evidence>
<dbReference type="Proteomes" id="UP001501645">
    <property type="component" value="Unassembled WGS sequence"/>
</dbReference>
<dbReference type="RefSeq" id="WP_345439329.1">
    <property type="nucleotide sequence ID" value="NZ_BAABKO010000004.1"/>
</dbReference>
<gene>
    <name evidence="5" type="ORF">GCM10023351_23190</name>
</gene>
<feature type="domain" description="Glycosyltransferase subfamily 4-like N-terminal" evidence="4">
    <location>
        <begin position="64"/>
        <end position="176"/>
    </location>
</feature>
<evidence type="ECO:0000256" key="2">
    <source>
        <dbReference type="ARBA" id="ARBA00022679"/>
    </source>
</evidence>
<dbReference type="Pfam" id="PF13579">
    <property type="entry name" value="Glyco_trans_4_4"/>
    <property type="match status" value="1"/>
</dbReference>
<evidence type="ECO:0000313" key="5">
    <source>
        <dbReference type="EMBL" id="GAA4777725.1"/>
    </source>
</evidence>
<dbReference type="PANTHER" id="PTHR12526">
    <property type="entry name" value="GLYCOSYLTRANSFERASE"/>
    <property type="match status" value="1"/>
</dbReference>
<dbReference type="Gene3D" id="3.40.50.2000">
    <property type="entry name" value="Glycogen Phosphorylase B"/>
    <property type="match status" value="2"/>
</dbReference>
<keyword evidence="6" id="KW-1185">Reference proteome</keyword>
<dbReference type="InterPro" id="IPR001296">
    <property type="entry name" value="Glyco_trans_1"/>
</dbReference>
<dbReference type="EMBL" id="BAABKO010000004">
    <property type="protein sequence ID" value="GAA4777725.1"/>
    <property type="molecule type" value="Genomic_DNA"/>
</dbReference>
<feature type="domain" description="Glycosyl transferase family 1" evidence="3">
    <location>
        <begin position="197"/>
        <end position="341"/>
    </location>
</feature>
<protein>
    <recommendedName>
        <fullName evidence="7">D-inositol 3-phosphate glycosyltransferase</fullName>
    </recommendedName>
</protein>
<dbReference type="PANTHER" id="PTHR12526:SF636">
    <property type="entry name" value="BLL3647 PROTEIN"/>
    <property type="match status" value="1"/>
</dbReference>
<comment type="caution">
    <text evidence="5">The sequence shown here is derived from an EMBL/GenBank/DDBJ whole genome shotgun (WGS) entry which is preliminary data.</text>
</comment>
<keyword evidence="1" id="KW-0328">Glycosyltransferase</keyword>
<dbReference type="SUPFAM" id="SSF53756">
    <property type="entry name" value="UDP-Glycosyltransferase/glycogen phosphorylase"/>
    <property type="match status" value="1"/>
</dbReference>
<proteinExistence type="predicted"/>
<keyword evidence="2" id="KW-0808">Transferase</keyword>
<name>A0ABP9AC23_9MICO</name>
<evidence type="ECO:0000259" key="3">
    <source>
        <dbReference type="Pfam" id="PF00534"/>
    </source>
</evidence>
<evidence type="ECO:0000313" key="6">
    <source>
        <dbReference type="Proteomes" id="UP001501645"/>
    </source>
</evidence>
<dbReference type="InterPro" id="IPR028098">
    <property type="entry name" value="Glyco_trans_4-like_N"/>
</dbReference>
<organism evidence="5 6">
    <name type="scientific">Microbacterium gilvum</name>
    <dbReference type="NCBI Taxonomy" id="1336204"/>
    <lineage>
        <taxon>Bacteria</taxon>
        <taxon>Bacillati</taxon>
        <taxon>Actinomycetota</taxon>
        <taxon>Actinomycetes</taxon>
        <taxon>Micrococcales</taxon>
        <taxon>Microbacteriaceae</taxon>
        <taxon>Microbacterium</taxon>
    </lineage>
</organism>
<reference evidence="6" key="1">
    <citation type="journal article" date="2019" name="Int. J. Syst. Evol. Microbiol.">
        <title>The Global Catalogue of Microorganisms (GCM) 10K type strain sequencing project: providing services to taxonomists for standard genome sequencing and annotation.</title>
        <authorList>
            <consortium name="The Broad Institute Genomics Platform"/>
            <consortium name="The Broad Institute Genome Sequencing Center for Infectious Disease"/>
            <person name="Wu L."/>
            <person name="Ma J."/>
        </authorList>
    </citation>
    <scope>NUCLEOTIDE SEQUENCE [LARGE SCALE GENOMIC DNA]</scope>
    <source>
        <strain evidence="6">JCM 18537</strain>
    </source>
</reference>
<dbReference type="Pfam" id="PF00534">
    <property type="entry name" value="Glycos_transf_1"/>
    <property type="match status" value="1"/>
</dbReference>
<accession>A0ABP9AC23</accession>